<evidence type="ECO:0000313" key="1">
    <source>
        <dbReference type="EMBL" id="MCI0129151.1"/>
    </source>
</evidence>
<dbReference type="Pfam" id="PF10984">
    <property type="entry name" value="DUF2794"/>
    <property type="match status" value="1"/>
</dbReference>
<dbReference type="EMBL" id="JALAZD010000004">
    <property type="protein sequence ID" value="MCI0129151.1"/>
    <property type="molecule type" value="Genomic_DNA"/>
</dbReference>
<protein>
    <submittedName>
        <fullName evidence="1">DUF2794 domain-containing protein</fullName>
    </submittedName>
</protein>
<sequence length="144" mass="16553">MTSVRSSRRIEQEIVQLAEGQQGGPRGLSLVHVSEQQPAHHPSKPVPYVAFDRIELGLILSVYGRKVAKSEWRDYAMDFLRERAIFSVFARNSERPLYAIEKQPKLRNRQGQYMVVNQQGRILKRGHDLRLVLNVLEPHLAVVT</sequence>
<evidence type="ECO:0000313" key="2">
    <source>
        <dbReference type="Proteomes" id="UP001156140"/>
    </source>
</evidence>
<reference evidence="1" key="1">
    <citation type="submission" date="2022-03" db="EMBL/GenBank/DDBJ databases">
        <title>The complete genome sequence of a Methyloterrigena soli.</title>
        <authorList>
            <person name="Zi Z."/>
        </authorList>
    </citation>
    <scope>NUCLEOTIDE SEQUENCE</scope>
    <source>
        <strain evidence="1">M48</strain>
    </source>
</reference>
<dbReference type="InterPro" id="IPR021252">
    <property type="entry name" value="DUF2794"/>
</dbReference>
<accession>A0AA41QQG9</accession>
<dbReference type="AlphaFoldDB" id="A0AA41QQG9"/>
<proteinExistence type="predicted"/>
<organism evidence="1 2">
    <name type="scientific">Paradevosia shaoguanensis</name>
    <dbReference type="NCBI Taxonomy" id="1335043"/>
    <lineage>
        <taxon>Bacteria</taxon>
        <taxon>Pseudomonadati</taxon>
        <taxon>Pseudomonadota</taxon>
        <taxon>Alphaproteobacteria</taxon>
        <taxon>Hyphomicrobiales</taxon>
        <taxon>Devosiaceae</taxon>
        <taxon>Paradevosia</taxon>
    </lineage>
</organism>
<comment type="caution">
    <text evidence="1">The sequence shown here is derived from an EMBL/GenBank/DDBJ whole genome shotgun (WGS) entry which is preliminary data.</text>
</comment>
<keyword evidence="2" id="KW-1185">Reference proteome</keyword>
<name>A0AA41QQG9_9HYPH</name>
<gene>
    <name evidence="1" type="ORF">ML536_20145</name>
</gene>
<dbReference type="RefSeq" id="WP_281737113.1">
    <property type="nucleotide sequence ID" value="NZ_JAKETQ010000004.1"/>
</dbReference>
<dbReference type="Proteomes" id="UP001156140">
    <property type="component" value="Unassembled WGS sequence"/>
</dbReference>